<reference evidence="1" key="2">
    <citation type="submission" date="2023-06" db="EMBL/GenBank/DDBJ databases">
        <authorList>
            <consortium name="Lawrence Berkeley National Laboratory"/>
            <person name="Haridas S."/>
            <person name="Hensen N."/>
            <person name="Bonometti L."/>
            <person name="Westerberg I."/>
            <person name="Brannstrom I.O."/>
            <person name="Guillou S."/>
            <person name="Cros-Aarteil S."/>
            <person name="Calhoun S."/>
            <person name="Kuo A."/>
            <person name="Mondo S."/>
            <person name="Pangilinan J."/>
            <person name="Riley R."/>
            <person name="Labutti K."/>
            <person name="Andreopoulos B."/>
            <person name="Lipzen A."/>
            <person name="Chen C."/>
            <person name="Yanf M."/>
            <person name="Daum C."/>
            <person name="Ng V."/>
            <person name="Clum A."/>
            <person name="Steindorff A."/>
            <person name="Ohm R."/>
            <person name="Martin F."/>
            <person name="Silar P."/>
            <person name="Natvig D."/>
            <person name="Lalanne C."/>
            <person name="Gautier V."/>
            <person name="Ament-Velasquez S.L."/>
            <person name="Kruys A."/>
            <person name="Hutchinson M.I."/>
            <person name="Powell A.J."/>
            <person name="Barry K."/>
            <person name="Miller A.N."/>
            <person name="Grigoriev I.V."/>
            <person name="Debuchy R."/>
            <person name="Gladieux P."/>
            <person name="Thoren M.H."/>
            <person name="Johannesson H."/>
        </authorList>
    </citation>
    <scope>NUCLEOTIDE SEQUENCE</scope>
    <source>
        <strain evidence="1">CBS 168.71</strain>
    </source>
</reference>
<keyword evidence="2" id="KW-1185">Reference proteome</keyword>
<dbReference type="GeneID" id="87836675"/>
<organism evidence="1 2">
    <name type="scientific">Chaetomium fimeti</name>
    <dbReference type="NCBI Taxonomy" id="1854472"/>
    <lineage>
        <taxon>Eukaryota</taxon>
        <taxon>Fungi</taxon>
        <taxon>Dikarya</taxon>
        <taxon>Ascomycota</taxon>
        <taxon>Pezizomycotina</taxon>
        <taxon>Sordariomycetes</taxon>
        <taxon>Sordariomycetidae</taxon>
        <taxon>Sordariales</taxon>
        <taxon>Chaetomiaceae</taxon>
        <taxon>Chaetomium</taxon>
    </lineage>
</organism>
<comment type="caution">
    <text evidence="1">The sequence shown here is derived from an EMBL/GenBank/DDBJ whole genome shotgun (WGS) entry which is preliminary data.</text>
</comment>
<name>A0AAE0H9P6_9PEZI</name>
<evidence type="ECO:0000313" key="2">
    <source>
        <dbReference type="Proteomes" id="UP001278766"/>
    </source>
</evidence>
<reference evidence="1" key="1">
    <citation type="journal article" date="2023" name="Mol. Phylogenet. Evol.">
        <title>Genome-scale phylogeny and comparative genomics of the fungal order Sordariales.</title>
        <authorList>
            <person name="Hensen N."/>
            <person name="Bonometti L."/>
            <person name="Westerberg I."/>
            <person name="Brannstrom I.O."/>
            <person name="Guillou S."/>
            <person name="Cros-Aarteil S."/>
            <person name="Calhoun S."/>
            <person name="Haridas S."/>
            <person name="Kuo A."/>
            <person name="Mondo S."/>
            <person name="Pangilinan J."/>
            <person name="Riley R."/>
            <person name="LaButti K."/>
            <person name="Andreopoulos B."/>
            <person name="Lipzen A."/>
            <person name="Chen C."/>
            <person name="Yan M."/>
            <person name="Daum C."/>
            <person name="Ng V."/>
            <person name="Clum A."/>
            <person name="Steindorff A."/>
            <person name="Ohm R.A."/>
            <person name="Martin F."/>
            <person name="Silar P."/>
            <person name="Natvig D.O."/>
            <person name="Lalanne C."/>
            <person name="Gautier V."/>
            <person name="Ament-Velasquez S.L."/>
            <person name="Kruys A."/>
            <person name="Hutchinson M.I."/>
            <person name="Powell A.J."/>
            <person name="Barry K."/>
            <person name="Miller A.N."/>
            <person name="Grigoriev I.V."/>
            <person name="Debuchy R."/>
            <person name="Gladieux P."/>
            <person name="Hiltunen Thoren M."/>
            <person name="Johannesson H."/>
        </authorList>
    </citation>
    <scope>NUCLEOTIDE SEQUENCE</scope>
    <source>
        <strain evidence="1">CBS 168.71</strain>
    </source>
</reference>
<dbReference type="RefSeq" id="XP_062656081.1">
    <property type="nucleotide sequence ID" value="XM_062799727.1"/>
</dbReference>
<dbReference type="AlphaFoldDB" id="A0AAE0H9P6"/>
<protein>
    <submittedName>
        <fullName evidence="1">Uncharacterized protein</fullName>
    </submittedName>
</protein>
<evidence type="ECO:0000313" key="1">
    <source>
        <dbReference type="EMBL" id="KAK3292567.1"/>
    </source>
</evidence>
<sequence>MDDKLAAILPRMIRNFAAWLSGRVPAHTINCVRKARLGCKPFEGPNPPSCECCPRQLPAQHKQPRPAPYPTLTFLASKGKEPSISLSAQRKAPITMAHPGPHGLARKRKYRAHFMAFGMLGVSVTGRMATVPVFRGWKGLERRSQDEREVSVLGTGRKWGVPRAGLWPVWLQVRPTRCTTLPVQHPALSVSHLRPSHINSCFEQSKHKDASPPISASAS</sequence>
<dbReference type="Proteomes" id="UP001278766">
    <property type="component" value="Unassembled WGS sequence"/>
</dbReference>
<gene>
    <name evidence="1" type="ORF">B0H64DRAFT_231613</name>
</gene>
<dbReference type="EMBL" id="JAUEPN010000007">
    <property type="protein sequence ID" value="KAK3292567.1"/>
    <property type="molecule type" value="Genomic_DNA"/>
</dbReference>
<proteinExistence type="predicted"/>
<accession>A0AAE0H9P6</accession>